<keyword evidence="3" id="KW-0472">Membrane</keyword>
<dbReference type="Pfam" id="PF17862">
    <property type="entry name" value="AAA_lid_3"/>
    <property type="match status" value="1"/>
</dbReference>
<dbReference type="Pfam" id="PF00004">
    <property type="entry name" value="AAA"/>
    <property type="match status" value="1"/>
</dbReference>
<feature type="domain" description="AAA+ ATPase" evidence="7">
    <location>
        <begin position="860"/>
        <end position="994"/>
    </location>
</feature>
<sequence length="1182" mass="130653">MHAVVRPALRSASRSKSPARFIKGRRYPHSLPTRSFHSTPHTARSSTPPSNPDTTPNDENESHKNTRETAASAEQPDAAAATEDPDVLAQKLQRSKEMVRRYGSALKRSQRRNRGQDLPPVHIPTWFLERRVMLRENIEKNVTAHKSCTLTIRDKISDVHGACTLSFGNYSRGVATVVDLAQTMCKKFPSKEDYDKLVEGMARESSGEDAQAPAKAVEPIREADLDTLQKKLESEPEQSSKDGSISSANDTKARSSKRTSPLLLAEIQATIAASLSAIRPDISNSFPSAKTNLILHAPSNEVDTQLKRIVLDMRTEMGADIIELEAIDLAQLAGDYIGEGPDPSPYSIRSLSYETHKYGSEFANYVEDLEREDANEDEQDPATSEPPQVERSYVPGPRVAHMGIILDLKAQSPVLKALGLSSGNGQGEINNGFSPGQQHRTLSQSEAQLEDLKLSTLLEALIDSNEIKRAHIPSKAVSNTQQSVPPPAVPFGTAAETPNFFDYSLPTESVELDFSSILPDKAKPWSAFTINIGPPSIPPRLPHKPKIIYVRDIKQLNATRYGSRMLQKLEDIVRSRRSSGESIMIIGSTCSADLVPELSASGIQTLQSEGDASFSRTIVVPFAMNEAFPVLEELFDVTAAAKEKVMEMSSSGDEKRKFRMINLRHIADMLRSLDPVASASLVNRERSAEQDRAFGFVYPPESLWWRVLTYDEVHRIALTALGLHLVHPSNSQLSWAHVYLAMCLLKVSDRTKFAWARRRAKSNSKQQKKFLDSKEKWTKTPTKESASKPDQAQLDLDRIASNATKHERRLLRGVVNPERIKTTFSHVQVPKDTIEAVRTLTSLSLLRPEAFNYGVLATDKISGVLLYGPPGTGKTLLAKAVAKESGATVLEVSGSEINDKYVGEGEKNVTAIFSLARKLSPCIVFLDEADAIFGSRDGSRSRVSHRDILNQFLKEWDGLNDLSVFIMVATNRPFDLDDAVIRRLPRRLLVDLPTQEDRKKVLQIHLRDEQLDTSVDIDELAKRTPLYSGSDLKNVAVAAALACVGEENEQAAIAAAKTAAEEAQSEPEASAIESSDNAAGSPESTSPSPSSSNPKAQPQTRNPPILLPGRKYNFPEKRTLHWRHFEKAMQEISASISEDMSSLNAIKKFDEQYGDRKGRRKKNAYGFGIRTEKNESAARVRK</sequence>
<dbReference type="EMBL" id="ML994618">
    <property type="protein sequence ID" value="KAF2190749.1"/>
    <property type="molecule type" value="Genomic_DNA"/>
</dbReference>
<dbReference type="PANTHER" id="PTHR45644">
    <property type="entry name" value="AAA ATPASE, PUTATIVE (AFU_ORTHOLOGUE AFUA_2G12920)-RELATED-RELATED"/>
    <property type="match status" value="1"/>
</dbReference>
<dbReference type="Gene3D" id="3.40.50.300">
    <property type="entry name" value="P-loop containing nucleotide triphosphate hydrolases"/>
    <property type="match status" value="1"/>
</dbReference>
<dbReference type="Proteomes" id="UP000800200">
    <property type="component" value="Unassembled WGS sequence"/>
</dbReference>
<feature type="compositionally biased region" description="Low complexity" evidence="6">
    <location>
        <begin position="1055"/>
        <end position="1094"/>
    </location>
</feature>
<dbReference type="InterPro" id="IPR056027">
    <property type="entry name" value="DUF7608"/>
</dbReference>
<feature type="compositionally biased region" description="Low complexity" evidence="6">
    <location>
        <begin position="45"/>
        <end position="57"/>
    </location>
</feature>
<dbReference type="SMART" id="SM00382">
    <property type="entry name" value="AAA"/>
    <property type="match status" value="1"/>
</dbReference>
<dbReference type="Pfam" id="PF24581">
    <property type="entry name" value="DUF7608"/>
    <property type="match status" value="1"/>
</dbReference>
<dbReference type="AlphaFoldDB" id="A0A6A6EJ93"/>
<organism evidence="8 9">
    <name type="scientific">Zopfia rhizophila CBS 207.26</name>
    <dbReference type="NCBI Taxonomy" id="1314779"/>
    <lineage>
        <taxon>Eukaryota</taxon>
        <taxon>Fungi</taxon>
        <taxon>Dikarya</taxon>
        <taxon>Ascomycota</taxon>
        <taxon>Pezizomycotina</taxon>
        <taxon>Dothideomycetes</taxon>
        <taxon>Dothideomycetes incertae sedis</taxon>
        <taxon>Zopfiaceae</taxon>
        <taxon>Zopfia</taxon>
    </lineage>
</organism>
<dbReference type="PROSITE" id="PS00674">
    <property type="entry name" value="AAA"/>
    <property type="match status" value="1"/>
</dbReference>
<accession>A0A6A6EJ93</accession>
<dbReference type="GO" id="GO:0016887">
    <property type="term" value="F:ATP hydrolysis activity"/>
    <property type="evidence" value="ECO:0007669"/>
    <property type="project" value="InterPro"/>
</dbReference>
<dbReference type="GO" id="GO:0005741">
    <property type="term" value="C:mitochondrial outer membrane"/>
    <property type="evidence" value="ECO:0007669"/>
    <property type="project" value="UniProtKB-SubCell"/>
</dbReference>
<keyword evidence="4" id="KW-0067">ATP-binding</keyword>
<dbReference type="InterPro" id="IPR003960">
    <property type="entry name" value="ATPase_AAA_CS"/>
</dbReference>
<protein>
    <submittedName>
        <fullName evidence="8">AAA-domain-containing protein</fullName>
    </submittedName>
</protein>
<keyword evidence="2" id="KW-0547">Nucleotide-binding</keyword>
<dbReference type="InterPro" id="IPR003959">
    <property type="entry name" value="ATPase_AAA_core"/>
</dbReference>
<feature type="region of interest" description="Disordered" evidence="6">
    <location>
        <begin position="1"/>
        <end position="86"/>
    </location>
</feature>
<dbReference type="SUPFAM" id="SSF52540">
    <property type="entry name" value="P-loop containing nucleoside triphosphate hydrolases"/>
    <property type="match status" value="1"/>
</dbReference>
<keyword evidence="5" id="KW-0496">Mitochondrion</keyword>
<feature type="region of interest" description="Disordered" evidence="6">
    <location>
        <begin position="764"/>
        <end position="794"/>
    </location>
</feature>
<evidence type="ECO:0000256" key="1">
    <source>
        <dbReference type="ARBA" id="ARBA00004572"/>
    </source>
</evidence>
<dbReference type="InterPro" id="IPR003593">
    <property type="entry name" value="AAA+_ATPase"/>
</dbReference>
<dbReference type="InterPro" id="IPR051701">
    <property type="entry name" value="Mito_OM_Translocase_MSP1"/>
</dbReference>
<evidence type="ECO:0000256" key="5">
    <source>
        <dbReference type="ARBA" id="ARBA00023128"/>
    </source>
</evidence>
<feature type="compositionally biased region" description="Low complexity" evidence="6">
    <location>
        <begin position="68"/>
        <end position="82"/>
    </location>
</feature>
<dbReference type="GO" id="GO:0005524">
    <property type="term" value="F:ATP binding"/>
    <property type="evidence" value="ECO:0007669"/>
    <property type="project" value="UniProtKB-KW"/>
</dbReference>
<evidence type="ECO:0000256" key="2">
    <source>
        <dbReference type="ARBA" id="ARBA00022741"/>
    </source>
</evidence>
<feature type="region of interest" description="Disordered" evidence="6">
    <location>
        <begin position="231"/>
        <end position="259"/>
    </location>
</feature>
<evidence type="ECO:0000256" key="4">
    <source>
        <dbReference type="ARBA" id="ARBA00022840"/>
    </source>
</evidence>
<feature type="compositionally biased region" description="Basic and acidic residues" evidence="6">
    <location>
        <begin position="769"/>
        <end position="787"/>
    </location>
</feature>
<dbReference type="Gene3D" id="1.10.8.60">
    <property type="match status" value="1"/>
</dbReference>
<keyword evidence="9" id="KW-1185">Reference proteome</keyword>
<evidence type="ECO:0000259" key="7">
    <source>
        <dbReference type="SMART" id="SM00382"/>
    </source>
</evidence>
<proteinExistence type="predicted"/>
<dbReference type="PANTHER" id="PTHR45644:SF56">
    <property type="entry name" value="AAA ATPASE, PUTATIVE (AFU_ORTHOLOGUE AFUA_2G12920)-RELATED"/>
    <property type="match status" value="1"/>
</dbReference>
<gene>
    <name evidence="8" type="ORF">K469DRAFT_558731</name>
</gene>
<feature type="region of interest" description="Disordered" evidence="6">
    <location>
        <begin position="201"/>
        <end position="220"/>
    </location>
</feature>
<feature type="compositionally biased region" description="Polar residues" evidence="6">
    <location>
        <begin position="241"/>
        <end position="250"/>
    </location>
</feature>
<evidence type="ECO:0000256" key="3">
    <source>
        <dbReference type="ARBA" id="ARBA00022787"/>
    </source>
</evidence>
<evidence type="ECO:0000256" key="6">
    <source>
        <dbReference type="SAM" id="MobiDB-lite"/>
    </source>
</evidence>
<name>A0A6A6EJ93_9PEZI</name>
<evidence type="ECO:0000313" key="9">
    <source>
        <dbReference type="Proteomes" id="UP000800200"/>
    </source>
</evidence>
<feature type="compositionally biased region" description="Polar residues" evidence="6">
    <location>
        <begin position="32"/>
        <end position="44"/>
    </location>
</feature>
<comment type="subcellular location">
    <subcellularLocation>
        <location evidence="1">Mitochondrion outer membrane</location>
        <topology evidence="1">Single-pass membrane protein</topology>
    </subcellularLocation>
</comment>
<dbReference type="OrthoDB" id="39734at2759"/>
<dbReference type="InterPro" id="IPR027417">
    <property type="entry name" value="P-loop_NTPase"/>
</dbReference>
<feature type="compositionally biased region" description="Acidic residues" evidence="6">
    <location>
        <begin position="371"/>
        <end position="380"/>
    </location>
</feature>
<feature type="compositionally biased region" description="Basic and acidic residues" evidence="6">
    <location>
        <begin position="231"/>
        <end position="240"/>
    </location>
</feature>
<feature type="region of interest" description="Disordered" evidence="6">
    <location>
        <begin position="1055"/>
        <end position="1111"/>
    </location>
</feature>
<reference evidence="8" key="1">
    <citation type="journal article" date="2020" name="Stud. Mycol.">
        <title>101 Dothideomycetes genomes: a test case for predicting lifestyles and emergence of pathogens.</title>
        <authorList>
            <person name="Haridas S."/>
            <person name="Albert R."/>
            <person name="Binder M."/>
            <person name="Bloem J."/>
            <person name="Labutti K."/>
            <person name="Salamov A."/>
            <person name="Andreopoulos B."/>
            <person name="Baker S."/>
            <person name="Barry K."/>
            <person name="Bills G."/>
            <person name="Bluhm B."/>
            <person name="Cannon C."/>
            <person name="Castanera R."/>
            <person name="Culley D."/>
            <person name="Daum C."/>
            <person name="Ezra D."/>
            <person name="Gonzalez J."/>
            <person name="Henrissat B."/>
            <person name="Kuo A."/>
            <person name="Liang C."/>
            <person name="Lipzen A."/>
            <person name="Lutzoni F."/>
            <person name="Magnuson J."/>
            <person name="Mondo S."/>
            <person name="Nolan M."/>
            <person name="Ohm R."/>
            <person name="Pangilinan J."/>
            <person name="Park H.-J."/>
            <person name="Ramirez L."/>
            <person name="Alfaro M."/>
            <person name="Sun H."/>
            <person name="Tritt A."/>
            <person name="Yoshinaga Y."/>
            <person name="Zwiers L.-H."/>
            <person name="Turgeon B."/>
            <person name="Goodwin S."/>
            <person name="Spatafora J."/>
            <person name="Crous P."/>
            <person name="Grigoriev I."/>
        </authorList>
    </citation>
    <scope>NUCLEOTIDE SEQUENCE</scope>
    <source>
        <strain evidence="8">CBS 207.26</strain>
    </source>
</reference>
<keyword evidence="3" id="KW-1000">Mitochondrion outer membrane</keyword>
<feature type="region of interest" description="Disordered" evidence="6">
    <location>
        <begin position="371"/>
        <end position="394"/>
    </location>
</feature>
<dbReference type="InterPro" id="IPR041569">
    <property type="entry name" value="AAA_lid_3"/>
</dbReference>
<evidence type="ECO:0000313" key="8">
    <source>
        <dbReference type="EMBL" id="KAF2190749.1"/>
    </source>
</evidence>